<dbReference type="Proteomes" id="UP001501116">
    <property type="component" value="Unassembled WGS sequence"/>
</dbReference>
<comment type="caution">
    <text evidence="3">The sequence shown here is derived from an EMBL/GenBank/DDBJ whole genome shotgun (WGS) entry which is preliminary data.</text>
</comment>
<dbReference type="InterPro" id="IPR050740">
    <property type="entry name" value="Aldehyde_DH_Superfamily"/>
</dbReference>
<proteinExistence type="predicted"/>
<dbReference type="PANTHER" id="PTHR43353:SF3">
    <property type="entry name" value="ALDEHYDE DEHYDROGENASE-RELATED"/>
    <property type="match status" value="1"/>
</dbReference>
<gene>
    <name evidence="3" type="ORF">GCM10009754_55190</name>
</gene>
<dbReference type="InterPro" id="IPR016162">
    <property type="entry name" value="Ald_DH_N"/>
</dbReference>
<evidence type="ECO:0000256" key="1">
    <source>
        <dbReference type="ARBA" id="ARBA00023002"/>
    </source>
</evidence>
<dbReference type="EMBL" id="BAAANN010000024">
    <property type="protein sequence ID" value="GAA1973325.1"/>
    <property type="molecule type" value="Genomic_DNA"/>
</dbReference>
<dbReference type="Gene3D" id="3.40.605.10">
    <property type="entry name" value="Aldehyde Dehydrogenase, Chain A, domain 1"/>
    <property type="match status" value="1"/>
</dbReference>
<dbReference type="InterPro" id="IPR016163">
    <property type="entry name" value="Ald_DH_C"/>
</dbReference>
<sequence length="496" mass="51233">MTADLSYDPRTGLASGEVAVSSDEEVDAALAAAAAAAPVVAATAPSERADWLYEIADALDVQSTVDELVALADEETALGEARLRMEIGRTSGQLRYYADVAVEGSYLDATIDRTEPGLARAGVPLGPVAVFGASNFPFAFSVLGTDTASALAAGCPVVVKGHPAHPRLSRRLGELTREALAKTSAPAGFFSLVTGFEAGARLVRSEHTAAVAFTGSQRAGLALWRMANERDVVIPVFAEMGTVNPVVVTPAATARLTELAGGFVASFTLGAGQYCTKPGLLFVPSGHNAAEIVAAELEERAPKAWMLTSRIAQDANGGVGELVDAGGTVAGRADGPGAGWAVSATVLRVPIEKLVSGSRLLEECFGPVVLVAEYEDRDQLHAALAQLQGTLTAAVMSTENPDADPDVAETVSRLAPLAGRVTVNDWPTGVAITWAQHHGGPWPATTAPGTTSVGAGALGRFTRPVAYQHVPDAALPPALREANPWQLPRRIDGAIG</sequence>
<dbReference type="InterPro" id="IPR016161">
    <property type="entry name" value="Ald_DH/histidinol_DH"/>
</dbReference>
<evidence type="ECO:0000313" key="3">
    <source>
        <dbReference type="EMBL" id="GAA1973325.1"/>
    </source>
</evidence>
<accession>A0ABN2RQS7</accession>
<dbReference type="Pfam" id="PF00171">
    <property type="entry name" value="Aldedh"/>
    <property type="match status" value="1"/>
</dbReference>
<keyword evidence="4" id="KW-1185">Reference proteome</keyword>
<dbReference type="Gene3D" id="3.40.309.10">
    <property type="entry name" value="Aldehyde Dehydrogenase, Chain A, domain 2"/>
    <property type="match status" value="1"/>
</dbReference>
<dbReference type="SUPFAM" id="SSF53720">
    <property type="entry name" value="ALDH-like"/>
    <property type="match status" value="1"/>
</dbReference>
<keyword evidence="1" id="KW-0560">Oxidoreductase</keyword>
<name>A0ABN2RQS7_9PSEU</name>
<feature type="domain" description="Aldehyde dehydrogenase" evidence="2">
    <location>
        <begin position="7"/>
        <end position="433"/>
    </location>
</feature>
<evidence type="ECO:0000259" key="2">
    <source>
        <dbReference type="Pfam" id="PF00171"/>
    </source>
</evidence>
<protein>
    <submittedName>
        <fullName evidence="3">Aldehyde dehydrogenase (NADP(+))</fullName>
    </submittedName>
</protein>
<evidence type="ECO:0000313" key="4">
    <source>
        <dbReference type="Proteomes" id="UP001501116"/>
    </source>
</evidence>
<reference evidence="3 4" key="1">
    <citation type="journal article" date="2019" name="Int. J. Syst. Evol. Microbiol.">
        <title>The Global Catalogue of Microorganisms (GCM) 10K type strain sequencing project: providing services to taxonomists for standard genome sequencing and annotation.</title>
        <authorList>
            <consortium name="The Broad Institute Genomics Platform"/>
            <consortium name="The Broad Institute Genome Sequencing Center for Infectious Disease"/>
            <person name="Wu L."/>
            <person name="Ma J."/>
        </authorList>
    </citation>
    <scope>NUCLEOTIDE SEQUENCE [LARGE SCALE GENOMIC DNA]</scope>
    <source>
        <strain evidence="3 4">JCM 14545</strain>
    </source>
</reference>
<dbReference type="PANTHER" id="PTHR43353">
    <property type="entry name" value="SUCCINATE-SEMIALDEHYDE DEHYDROGENASE, MITOCHONDRIAL"/>
    <property type="match status" value="1"/>
</dbReference>
<organism evidence="3 4">
    <name type="scientific">Amycolatopsis minnesotensis</name>
    <dbReference type="NCBI Taxonomy" id="337894"/>
    <lineage>
        <taxon>Bacteria</taxon>
        <taxon>Bacillati</taxon>
        <taxon>Actinomycetota</taxon>
        <taxon>Actinomycetes</taxon>
        <taxon>Pseudonocardiales</taxon>
        <taxon>Pseudonocardiaceae</taxon>
        <taxon>Amycolatopsis</taxon>
    </lineage>
</organism>
<dbReference type="RefSeq" id="WP_344424967.1">
    <property type="nucleotide sequence ID" value="NZ_BAAANN010000024.1"/>
</dbReference>
<dbReference type="InterPro" id="IPR015590">
    <property type="entry name" value="Aldehyde_DH_dom"/>
</dbReference>